<organism evidence="2 3">
    <name type="scientific">Ceratobasidium theobromae</name>
    <dbReference type="NCBI Taxonomy" id="1582974"/>
    <lineage>
        <taxon>Eukaryota</taxon>
        <taxon>Fungi</taxon>
        <taxon>Dikarya</taxon>
        <taxon>Basidiomycota</taxon>
        <taxon>Agaricomycotina</taxon>
        <taxon>Agaricomycetes</taxon>
        <taxon>Cantharellales</taxon>
        <taxon>Ceratobasidiaceae</taxon>
        <taxon>Ceratobasidium</taxon>
    </lineage>
</organism>
<feature type="region of interest" description="Disordered" evidence="1">
    <location>
        <begin position="260"/>
        <end position="283"/>
    </location>
</feature>
<protein>
    <submittedName>
        <fullName evidence="2">Uncharacterized protein</fullName>
    </submittedName>
</protein>
<keyword evidence="3" id="KW-1185">Reference proteome</keyword>
<proteinExistence type="predicted"/>
<feature type="region of interest" description="Disordered" evidence="1">
    <location>
        <begin position="119"/>
        <end position="139"/>
    </location>
</feature>
<name>A0A5N5QRH8_9AGAM</name>
<evidence type="ECO:0000313" key="3">
    <source>
        <dbReference type="Proteomes" id="UP000383932"/>
    </source>
</evidence>
<dbReference type="OrthoDB" id="3238797at2759"/>
<dbReference type="EMBL" id="SSOP01000023">
    <property type="protein sequence ID" value="KAB5594229.1"/>
    <property type="molecule type" value="Genomic_DNA"/>
</dbReference>
<dbReference type="AlphaFoldDB" id="A0A5N5QRH8"/>
<feature type="region of interest" description="Disordered" evidence="1">
    <location>
        <begin position="1"/>
        <end position="26"/>
    </location>
</feature>
<evidence type="ECO:0000256" key="1">
    <source>
        <dbReference type="SAM" id="MobiDB-lite"/>
    </source>
</evidence>
<reference evidence="2 3" key="1">
    <citation type="journal article" date="2019" name="Fungal Biol. Biotechnol.">
        <title>Draft genome sequence of fastidious pathogen Ceratobasidium theobromae, which causes vascular-streak dieback in Theobroma cacao.</title>
        <authorList>
            <person name="Ali S.S."/>
            <person name="Asman A."/>
            <person name="Shao J."/>
            <person name="Firmansyah A.P."/>
            <person name="Susilo A.W."/>
            <person name="Rosmana A."/>
            <person name="McMahon P."/>
            <person name="Junaid M."/>
            <person name="Guest D."/>
            <person name="Kheng T.Y."/>
            <person name="Meinhardt L.W."/>
            <person name="Bailey B.A."/>
        </authorList>
    </citation>
    <scope>NUCLEOTIDE SEQUENCE [LARGE SCALE GENOMIC DNA]</scope>
    <source>
        <strain evidence="2 3">CT2</strain>
    </source>
</reference>
<sequence length="475" mass="51946">MSNLTVRPYSGVPRPSPHPYSTDTTRASSMLIAQGYYWPDEKSDHERGTPVGDFQTATGFPNECHNSLATSLGPNGAFPPGGALAQKSPTMSIFEPLSHIADTPASTSNYPSPSLTFMQHHQPSPADYPATQSPYSVEDPPTPHDGCYPSSFPHATYRKNPYMDFSYPYGDRQGYHLQPTSYDRRSSITSTVSSDHAYGYFAHDALDTPYTHSTRSSSAQELIPPSTLPNAISSSFNGMCNIEGDASPLHTTRSLQVLPTQDQFQGSPPTSSESPRLSGVGSAESVRRRVDIMLQQQRQQNVQVERVLSRASLRDSTQILPDGRRGKQGAISTAVVGGGVPVTWAKAPSSTDPTVPDYKSAYKRVKRQRAYYKQAALSLLEELYMLRGEPRKADEHAAKGVSFDIKRAQGELENQKSLIEANKELCGLRDPNPANEPPQPRTRAYGLGKSYCPGDQSEDVPLSAAPITTYGRYHS</sequence>
<evidence type="ECO:0000313" key="2">
    <source>
        <dbReference type="EMBL" id="KAB5594229.1"/>
    </source>
</evidence>
<gene>
    <name evidence="2" type="ORF">CTheo_2310</name>
</gene>
<dbReference type="Proteomes" id="UP000383932">
    <property type="component" value="Unassembled WGS sequence"/>
</dbReference>
<comment type="caution">
    <text evidence="2">The sequence shown here is derived from an EMBL/GenBank/DDBJ whole genome shotgun (WGS) entry which is preliminary data.</text>
</comment>
<feature type="region of interest" description="Disordered" evidence="1">
    <location>
        <begin position="427"/>
        <end position="460"/>
    </location>
</feature>
<accession>A0A5N5QRH8</accession>
<feature type="compositionally biased region" description="Polar residues" evidence="1">
    <location>
        <begin position="260"/>
        <end position="275"/>
    </location>
</feature>